<dbReference type="GO" id="GO:0005743">
    <property type="term" value="C:mitochondrial inner membrane"/>
    <property type="evidence" value="ECO:0007669"/>
    <property type="project" value="TreeGrafter"/>
</dbReference>
<keyword evidence="3" id="KW-1185">Reference proteome</keyword>
<comment type="caution">
    <text evidence="2">The sequence shown here is derived from an EMBL/GenBank/DDBJ whole genome shotgun (WGS) entry which is preliminary data.</text>
</comment>
<reference evidence="2 3" key="1">
    <citation type="submission" date="2015-09" db="EMBL/GenBank/DDBJ databases">
        <title>Host preference determinants of Valsa canker pathogens revealed by comparative genomics.</title>
        <authorList>
            <person name="Yin Z."/>
            <person name="Huang L."/>
        </authorList>
    </citation>
    <scope>NUCLEOTIDE SEQUENCE [LARGE SCALE GENOMIC DNA]</scope>
    <source>
        <strain evidence="2 3">SXYLt</strain>
    </source>
</reference>
<protein>
    <recommendedName>
        <fullName evidence="4">Mitochondrial K+-H+ exchange-related-domain-containing protein</fullName>
    </recommendedName>
</protein>
<gene>
    <name evidence="2" type="ORF">VPNG_04812</name>
</gene>
<dbReference type="OrthoDB" id="5562676at2759"/>
<feature type="region of interest" description="Disordered" evidence="1">
    <location>
        <begin position="195"/>
        <end position="243"/>
    </location>
</feature>
<feature type="compositionally biased region" description="Basic and acidic residues" evidence="1">
    <location>
        <begin position="272"/>
        <end position="290"/>
    </location>
</feature>
<proteinExistence type="predicted"/>
<dbReference type="PANTHER" id="PTHR28062:SF1">
    <property type="entry name" value="TRANSMEMBRANE PROTEIN"/>
    <property type="match status" value="1"/>
</dbReference>
<evidence type="ECO:0008006" key="4">
    <source>
        <dbReference type="Google" id="ProtNLM"/>
    </source>
</evidence>
<name>A0A423XBF6_9PEZI</name>
<evidence type="ECO:0000313" key="3">
    <source>
        <dbReference type="Proteomes" id="UP000285146"/>
    </source>
</evidence>
<dbReference type="Pfam" id="PF10173">
    <property type="entry name" value="Mit_KHE1"/>
    <property type="match status" value="1"/>
</dbReference>
<organism evidence="2 3">
    <name type="scientific">Cytospora leucostoma</name>
    <dbReference type="NCBI Taxonomy" id="1230097"/>
    <lineage>
        <taxon>Eukaryota</taxon>
        <taxon>Fungi</taxon>
        <taxon>Dikarya</taxon>
        <taxon>Ascomycota</taxon>
        <taxon>Pezizomycotina</taxon>
        <taxon>Sordariomycetes</taxon>
        <taxon>Sordariomycetidae</taxon>
        <taxon>Diaporthales</taxon>
        <taxon>Cytosporaceae</taxon>
        <taxon>Cytospora</taxon>
    </lineage>
</organism>
<dbReference type="GO" id="GO:0006813">
    <property type="term" value="P:potassium ion transport"/>
    <property type="evidence" value="ECO:0007669"/>
    <property type="project" value="TreeGrafter"/>
</dbReference>
<sequence length="290" mass="33189">MRIFLLPISTRRTLLFAHRLSAAAPQSHETWLEKVQSKAAKTWAGWEQKESGWQKTLVHYGNHALKRIPYEEWGLKSVPPLSTKRKDDEMRGDDKVEVIYPQTILPGHRVTDVLRTLSTEREGLHRQRLIWCLIGMPISAPFALVPVVPNIPFFYLVYRAWSHWRALSGGRHIKFLLDKSLLVYNPSPILDEVYSRQHPPLPSTPESTAIPGEPKNESPHVPDVNQTSGSGETMLLSQANGKEMTQALELPQLEVELERALWQVEEAIQKQNNERIASKRDEEKDDTKSQ</sequence>
<dbReference type="STRING" id="1230097.A0A423XBF6"/>
<dbReference type="Proteomes" id="UP000285146">
    <property type="component" value="Unassembled WGS sequence"/>
</dbReference>
<dbReference type="EMBL" id="LKEB01000021">
    <property type="protein sequence ID" value="ROW13253.1"/>
    <property type="molecule type" value="Genomic_DNA"/>
</dbReference>
<dbReference type="FunCoup" id="A0A423XBF6">
    <property type="interactions" value="3"/>
</dbReference>
<feature type="compositionally biased region" description="Polar residues" evidence="1">
    <location>
        <begin position="224"/>
        <end position="240"/>
    </location>
</feature>
<evidence type="ECO:0000256" key="1">
    <source>
        <dbReference type="SAM" id="MobiDB-lite"/>
    </source>
</evidence>
<feature type="region of interest" description="Disordered" evidence="1">
    <location>
        <begin position="269"/>
        <end position="290"/>
    </location>
</feature>
<evidence type="ECO:0000313" key="2">
    <source>
        <dbReference type="EMBL" id="ROW13253.1"/>
    </source>
</evidence>
<dbReference type="AlphaFoldDB" id="A0A423XBF6"/>
<dbReference type="InParanoid" id="A0A423XBF6"/>
<dbReference type="InterPro" id="IPR018786">
    <property type="entry name" value="Mit_KHE1"/>
</dbReference>
<dbReference type="GO" id="GO:1902600">
    <property type="term" value="P:proton transmembrane transport"/>
    <property type="evidence" value="ECO:0007669"/>
    <property type="project" value="TreeGrafter"/>
</dbReference>
<accession>A0A423XBF6</accession>
<dbReference type="PANTHER" id="PTHR28062">
    <property type="entry name" value="K+-H+ EXCHANGE-LIKE PROTEIN"/>
    <property type="match status" value="1"/>
</dbReference>